<dbReference type="Gene3D" id="2.130.10.10">
    <property type="entry name" value="YVTN repeat-like/Quinoprotein amine dehydrogenase"/>
    <property type="match status" value="1"/>
</dbReference>
<dbReference type="InterPro" id="IPR011045">
    <property type="entry name" value="N2O_reductase_N"/>
</dbReference>
<dbReference type="Proteomes" id="UP000323067">
    <property type="component" value="Chromosome iv"/>
</dbReference>
<evidence type="ECO:0000313" key="2">
    <source>
        <dbReference type="EMBL" id="ATY58547.1"/>
    </source>
</evidence>
<dbReference type="InterPro" id="IPR015943">
    <property type="entry name" value="WD40/YVTN_repeat-like_dom_sf"/>
</dbReference>
<dbReference type="VEuPathDB" id="FungiDB:A9K55_002635"/>
<feature type="compositionally biased region" description="Low complexity" evidence="1">
    <location>
        <begin position="373"/>
        <end position="407"/>
    </location>
</feature>
<dbReference type="AlphaFoldDB" id="A0A2H4S603"/>
<sequence length="531" mass="55841">MPATAAGESLETVDNEVAAAVRTPDGEVRRHPDQPPRELGPLCASLQESAAAANNKLREYLLADAQRRAAVVPLSRELVEMQTVARLYTRRCRVVIGADDGDEETLLLLPRAVLHRLVAVVQQAGRLVSGIPRLLETLSAASAGPEQDGISTEQLAAQLSMVTATASICTAALNLGLDAMLLGPLLQPAPEAASESELPAYESTQLLEDVLRLRLRLSNLGSDEAPESSALLPAISEFLDQLQSQMGQSSTSLLVPAVAESNAESRPSQSDSGSLGSHLPPSSGLQQSSPAYDSVRVEHPAPASISLQHYSRKTLVDGEIVSVAFVTKNGAPFVTANNMTAPTRFYPLHVGAPGQFVAPHGGGCMVFPPPSQGTTAAASTPWATTGATSADRCSASATSPPGGGSRRAPPALLGVTPDGNVVVSVWGDVVYRWHHATGAVDSFSLGARRVREGWPVALSPDCRFLLCRNDEGVDVSDAHAGRLLFTVNFSRGFLTAAAFSADAKFLALGKASSWVGPKVLQSTLDIWRLEF</sequence>
<feature type="region of interest" description="Disordered" evidence="1">
    <location>
        <begin position="372"/>
        <end position="407"/>
    </location>
</feature>
<feature type="compositionally biased region" description="Basic and acidic residues" evidence="1">
    <location>
        <begin position="24"/>
        <end position="36"/>
    </location>
</feature>
<dbReference type="SUPFAM" id="SSF50974">
    <property type="entry name" value="Nitrous oxide reductase, N-terminal domain"/>
    <property type="match status" value="1"/>
</dbReference>
<gene>
    <name evidence="2" type="ORF">A9K55_002635</name>
</gene>
<feature type="region of interest" description="Disordered" evidence="1">
    <location>
        <begin position="1"/>
        <end position="38"/>
    </location>
</feature>
<dbReference type="VEuPathDB" id="FungiDB:CCM_05268"/>
<feature type="region of interest" description="Disordered" evidence="1">
    <location>
        <begin position="253"/>
        <end position="295"/>
    </location>
</feature>
<accession>A0A2H4S603</accession>
<proteinExistence type="predicted"/>
<evidence type="ECO:0000256" key="1">
    <source>
        <dbReference type="SAM" id="MobiDB-lite"/>
    </source>
</evidence>
<protein>
    <submittedName>
        <fullName evidence="2">Quino amine dehydrogenase</fullName>
    </submittedName>
</protein>
<name>A0A2H4S603_CORMI</name>
<organism evidence="2 3">
    <name type="scientific">Cordyceps militaris</name>
    <name type="common">Caterpillar fungus</name>
    <name type="synonym">Clavaria militaris</name>
    <dbReference type="NCBI Taxonomy" id="73501"/>
    <lineage>
        <taxon>Eukaryota</taxon>
        <taxon>Fungi</taxon>
        <taxon>Dikarya</taxon>
        <taxon>Ascomycota</taxon>
        <taxon>Pezizomycotina</taxon>
        <taxon>Sordariomycetes</taxon>
        <taxon>Hypocreomycetidae</taxon>
        <taxon>Hypocreales</taxon>
        <taxon>Cordycipitaceae</taxon>
        <taxon>Cordyceps</taxon>
    </lineage>
</organism>
<reference evidence="2 3" key="1">
    <citation type="journal article" date="2017" name="BMC Genomics">
        <title>Chromosome level assembly and secondary metabolite potential of the parasitic fungus Cordyceps militaris.</title>
        <authorList>
            <person name="Kramer G.J."/>
            <person name="Nodwell J.R."/>
        </authorList>
    </citation>
    <scope>NUCLEOTIDE SEQUENCE [LARGE SCALE GENOMIC DNA]</scope>
    <source>
        <strain evidence="2 3">ATCC 34164</strain>
    </source>
</reference>
<dbReference type="EMBL" id="CP023322">
    <property type="protein sequence ID" value="ATY58547.1"/>
    <property type="molecule type" value="Genomic_DNA"/>
</dbReference>
<evidence type="ECO:0000313" key="3">
    <source>
        <dbReference type="Proteomes" id="UP000323067"/>
    </source>
</evidence>
<dbReference type="OrthoDB" id="2013972at2759"/>
<feature type="compositionally biased region" description="Low complexity" evidence="1">
    <location>
        <begin position="270"/>
        <end position="290"/>
    </location>
</feature>